<keyword evidence="2" id="KW-1133">Transmembrane helix</keyword>
<comment type="caution">
    <text evidence="3">The sequence shown here is derived from an EMBL/GenBank/DDBJ whole genome shotgun (WGS) entry which is preliminary data.</text>
</comment>
<dbReference type="AlphaFoldDB" id="A0A557R0L5"/>
<feature type="transmembrane region" description="Helical" evidence="2">
    <location>
        <begin position="341"/>
        <end position="361"/>
    </location>
</feature>
<feature type="region of interest" description="Disordered" evidence="1">
    <location>
        <begin position="292"/>
        <end position="325"/>
    </location>
</feature>
<dbReference type="Proteomes" id="UP000319502">
    <property type="component" value="Unassembled WGS sequence"/>
</dbReference>
<gene>
    <name evidence="3" type="ORF">FHP91_03270</name>
</gene>
<keyword evidence="2" id="KW-0812">Transmembrane</keyword>
<reference evidence="3 4" key="1">
    <citation type="submission" date="2019-07" db="EMBL/GenBank/DDBJ databases">
        <title>The pathways for chlorine oxyanion respiration interact through the shared metabolite chlorate.</title>
        <authorList>
            <person name="Barnum T.P."/>
            <person name="Cheng Y."/>
            <person name="Hill K.A."/>
            <person name="Lucas L.N."/>
            <person name="Carlson H.K."/>
            <person name="Coates J.D."/>
        </authorList>
    </citation>
    <scope>NUCLEOTIDE SEQUENCE [LARGE SCALE GENOMIC DNA]</scope>
    <source>
        <strain evidence="3 4">SFB-3</strain>
    </source>
</reference>
<dbReference type="RefSeq" id="WP_144308224.1">
    <property type="nucleotide sequence ID" value="NZ_VMNK01000003.1"/>
</dbReference>
<dbReference type="EMBL" id="VMNK01000003">
    <property type="protein sequence ID" value="TVO58698.1"/>
    <property type="molecule type" value="Genomic_DNA"/>
</dbReference>
<accession>A0A557R0L5</accession>
<dbReference type="OrthoDB" id="9812349at2"/>
<sequence>MGPLYAIIFSGDLLDGFAPAQVKARFGERFGLKPAQLAQVFSGRAITLKKGLDAEQARRYLAELTAMGLNARSQSATGPVATTAAPAKAAPATPSAPGYRIVFDGKVLPGFSRESVMRQSASRLRFDARQQALLFSGQTVTIKRGLIEEKARTYIKTLRQMGMDVSADPALPRPDRLPSEISEPEAATEASLMETQFSASVPYNVQHSFDSSESLDMIRAALGEADDNPPLGNPRSAMMQTVINPEAIREYESALADDDDALAALRAAHDAPAAKPVQKPVTKVDFDFTAPPPAKAAPVAPVEPPPAPPPPAPAKPAGMPAPPPSLAPEVVPPAAARTTSAGTLVAGLVLAVVIALVLFYLNGG</sequence>
<keyword evidence="2" id="KW-0472">Membrane</keyword>
<protein>
    <submittedName>
        <fullName evidence="3">Uncharacterized protein</fullName>
    </submittedName>
</protein>
<evidence type="ECO:0000313" key="3">
    <source>
        <dbReference type="EMBL" id="TVO58698.1"/>
    </source>
</evidence>
<evidence type="ECO:0000313" key="4">
    <source>
        <dbReference type="Proteomes" id="UP000319502"/>
    </source>
</evidence>
<evidence type="ECO:0000256" key="1">
    <source>
        <dbReference type="SAM" id="MobiDB-lite"/>
    </source>
</evidence>
<proteinExistence type="predicted"/>
<keyword evidence="4" id="KW-1185">Reference proteome</keyword>
<organism evidence="3 4">
    <name type="scientific">Denitromonas halophila</name>
    <dbReference type="NCBI Taxonomy" id="1629404"/>
    <lineage>
        <taxon>Bacteria</taxon>
        <taxon>Pseudomonadati</taxon>
        <taxon>Pseudomonadota</taxon>
        <taxon>Betaproteobacteria</taxon>
        <taxon>Rhodocyclales</taxon>
        <taxon>Zoogloeaceae</taxon>
        <taxon>Denitromonas</taxon>
    </lineage>
</organism>
<name>A0A557R0L5_9RHOO</name>
<evidence type="ECO:0000256" key="2">
    <source>
        <dbReference type="SAM" id="Phobius"/>
    </source>
</evidence>